<dbReference type="SUPFAM" id="SSF56801">
    <property type="entry name" value="Acetyl-CoA synthetase-like"/>
    <property type="match status" value="1"/>
</dbReference>
<dbReference type="Proteomes" id="UP001183410">
    <property type="component" value="Unassembled WGS sequence"/>
</dbReference>
<name>A0ABU2JNM9_9ACTN</name>
<reference evidence="3" key="1">
    <citation type="submission" date="2023-07" db="EMBL/GenBank/DDBJ databases">
        <title>30 novel species of actinomycetes from the DSMZ collection.</title>
        <authorList>
            <person name="Nouioui I."/>
        </authorList>
    </citation>
    <scope>NUCLEOTIDE SEQUENCE [LARGE SCALE GENOMIC DNA]</scope>
    <source>
        <strain evidence="3">DSM 44915</strain>
    </source>
</reference>
<protein>
    <submittedName>
        <fullName evidence="2">Acyl-protein synthetase</fullName>
    </submittedName>
</protein>
<evidence type="ECO:0000259" key="1">
    <source>
        <dbReference type="Pfam" id="PF04443"/>
    </source>
</evidence>
<dbReference type="Gene3D" id="3.40.50.12780">
    <property type="entry name" value="N-terminal domain of ligase-like"/>
    <property type="match status" value="1"/>
</dbReference>
<dbReference type="InterPro" id="IPR007534">
    <property type="entry name" value="LuxE"/>
</dbReference>
<dbReference type="RefSeq" id="WP_311666628.1">
    <property type="nucleotide sequence ID" value="NZ_JAVREO010000005.1"/>
</dbReference>
<proteinExistence type="predicted"/>
<dbReference type="Pfam" id="PF04443">
    <property type="entry name" value="LuxE"/>
    <property type="match status" value="1"/>
</dbReference>
<keyword evidence="3" id="KW-1185">Reference proteome</keyword>
<dbReference type="EMBL" id="JAVREO010000005">
    <property type="protein sequence ID" value="MDT0266592.1"/>
    <property type="molecule type" value="Genomic_DNA"/>
</dbReference>
<feature type="domain" description="Acyl-protein synthetase LuxE" evidence="1">
    <location>
        <begin position="33"/>
        <end position="358"/>
    </location>
</feature>
<gene>
    <name evidence="2" type="ORF">RM844_09830</name>
</gene>
<evidence type="ECO:0000313" key="2">
    <source>
        <dbReference type="EMBL" id="MDT0266592.1"/>
    </source>
</evidence>
<comment type="caution">
    <text evidence="2">The sequence shown here is derived from an EMBL/GenBank/DDBJ whole genome shotgun (WGS) entry which is preliminary data.</text>
</comment>
<dbReference type="InterPro" id="IPR042099">
    <property type="entry name" value="ANL_N_sf"/>
</dbReference>
<evidence type="ECO:0000313" key="3">
    <source>
        <dbReference type="Proteomes" id="UP001183410"/>
    </source>
</evidence>
<accession>A0ABU2JNM9</accession>
<organism evidence="2 3">
    <name type="scientific">Streptomyces chisholmiae</name>
    <dbReference type="NCBI Taxonomy" id="3075540"/>
    <lineage>
        <taxon>Bacteria</taxon>
        <taxon>Bacillati</taxon>
        <taxon>Actinomycetota</taxon>
        <taxon>Actinomycetes</taxon>
        <taxon>Kitasatosporales</taxon>
        <taxon>Streptomycetaceae</taxon>
        <taxon>Streptomyces</taxon>
    </lineage>
</organism>
<sequence>MTRPGTGAAPAPVIELGAYTLAAADRERALTPRLVELTEHHRARCAPYARLLEALGHRPDSPVREPADLPWLPAPLFKEHTLRSVPASAVFRVLASSGTTGATSRVHLDRDAAAAQQRSLTRSLAAVLGPDRLPMLVVDQRSAVLGPPPLPARGAAALGVMTYGRGHTFLLGPDGRPDLPALRRFLAAHGDRPFLVFGMTFLVWSVLRELADVPGLDLGNGVLLHTGGWKRLADQAVDGRAFRRELARVGLRRSHDFYGMVEQVGTVFLEGERTRQLYCPDHAQVIVREPGSWAVAPVGTPGVIEVLSTLPRSYPGHALLTGDLGVIHGVDDGDWPGPRFSVLGRVPRTELRGCGDVTGRAG</sequence>